<dbReference type="PIRSF" id="PIRSF017393">
    <property type="entry name" value="MTase_SAV2177"/>
    <property type="match status" value="1"/>
</dbReference>
<dbReference type="SUPFAM" id="SSF53335">
    <property type="entry name" value="S-adenosyl-L-methionine-dependent methyltransferases"/>
    <property type="match status" value="1"/>
</dbReference>
<protein>
    <submittedName>
        <fullName evidence="2">SAM-dependent methyltransferase</fullName>
    </submittedName>
</protein>
<dbReference type="Gene3D" id="3.40.50.150">
    <property type="entry name" value="Vaccinia Virus protein VP39"/>
    <property type="match status" value="1"/>
</dbReference>
<evidence type="ECO:0000256" key="1">
    <source>
        <dbReference type="SAM" id="MobiDB-lite"/>
    </source>
</evidence>
<dbReference type="InterPro" id="IPR029063">
    <property type="entry name" value="SAM-dependent_MTases_sf"/>
</dbReference>
<dbReference type="Proteomes" id="UP001500886">
    <property type="component" value="Unassembled WGS sequence"/>
</dbReference>
<gene>
    <name evidence="2" type="ORF">GCM10010315_40060</name>
</gene>
<name>A0ABP6GEK2_9ACTN</name>
<accession>A0ABP6GEK2</accession>
<keyword evidence="2" id="KW-0489">Methyltransferase</keyword>
<dbReference type="CDD" id="cd02440">
    <property type="entry name" value="AdoMet_MTases"/>
    <property type="match status" value="1"/>
</dbReference>
<dbReference type="EMBL" id="BAAASL010000015">
    <property type="protein sequence ID" value="GAA2720225.1"/>
    <property type="molecule type" value="Genomic_DNA"/>
</dbReference>
<sequence length="284" mass="31014">MIPTYPPNPTPPSQPPPMPSPLSLAPADFSQPAASRIHDRLLGGKENYPADRTLVARILQLNRLASSAAHAHLRHREQVVDYLAERGFRQFLEIGCGYPHQPYVHEIAQEYGPVRVVYVDHDEVVVAHAAALMTAKAPSRTAHVHADFAAGNLLADARVRRVFDPREPIAVLLHQVLHLIPGPLFPLIDNLKRALPVGSALSITHPTGDFHPRHVRAAWECTQAGVPVHLRSGGEVRNLTRGWELVEGGMVPTTCWPGRSPTKQDRLASAAHAIVAIKTSEDAA</sequence>
<dbReference type="GO" id="GO:0008168">
    <property type="term" value="F:methyltransferase activity"/>
    <property type="evidence" value="ECO:0007669"/>
    <property type="project" value="UniProtKB-KW"/>
</dbReference>
<proteinExistence type="predicted"/>
<feature type="compositionally biased region" description="Pro residues" evidence="1">
    <location>
        <begin position="1"/>
        <end position="20"/>
    </location>
</feature>
<evidence type="ECO:0000313" key="2">
    <source>
        <dbReference type="EMBL" id="GAA2720225.1"/>
    </source>
</evidence>
<keyword evidence="2" id="KW-0808">Transferase</keyword>
<dbReference type="GO" id="GO:0032259">
    <property type="term" value="P:methylation"/>
    <property type="evidence" value="ECO:0007669"/>
    <property type="project" value="UniProtKB-KW"/>
</dbReference>
<dbReference type="Pfam" id="PF04672">
    <property type="entry name" value="Methyltransf_19"/>
    <property type="match status" value="1"/>
</dbReference>
<keyword evidence="3" id="KW-1185">Reference proteome</keyword>
<organism evidence="2 3">
    <name type="scientific">Streptomyces luteosporeus</name>
    <dbReference type="NCBI Taxonomy" id="173856"/>
    <lineage>
        <taxon>Bacteria</taxon>
        <taxon>Bacillati</taxon>
        <taxon>Actinomycetota</taxon>
        <taxon>Actinomycetes</taxon>
        <taxon>Kitasatosporales</taxon>
        <taxon>Streptomycetaceae</taxon>
        <taxon>Streptomyces</taxon>
    </lineage>
</organism>
<comment type="caution">
    <text evidence="2">The sequence shown here is derived from an EMBL/GenBank/DDBJ whole genome shotgun (WGS) entry which is preliminary data.</text>
</comment>
<reference evidence="3" key="1">
    <citation type="journal article" date="2019" name="Int. J. Syst. Evol. Microbiol.">
        <title>The Global Catalogue of Microorganisms (GCM) 10K type strain sequencing project: providing services to taxonomists for standard genome sequencing and annotation.</title>
        <authorList>
            <consortium name="The Broad Institute Genomics Platform"/>
            <consortium name="The Broad Institute Genome Sequencing Center for Infectious Disease"/>
            <person name="Wu L."/>
            <person name="Ma J."/>
        </authorList>
    </citation>
    <scope>NUCLEOTIDE SEQUENCE [LARGE SCALE GENOMIC DNA]</scope>
    <source>
        <strain evidence="3">JCM 4542</strain>
    </source>
</reference>
<evidence type="ECO:0000313" key="3">
    <source>
        <dbReference type="Proteomes" id="UP001500886"/>
    </source>
</evidence>
<dbReference type="InterPro" id="IPR006764">
    <property type="entry name" value="SAM_dep_MeTrfase_SAV2177_type"/>
</dbReference>
<feature type="region of interest" description="Disordered" evidence="1">
    <location>
        <begin position="1"/>
        <end position="27"/>
    </location>
</feature>